<reference evidence="9 10" key="1">
    <citation type="submission" date="2019-12" db="EMBL/GenBank/DDBJ databases">
        <title>Whole-genome analyses of novel actinobacteria.</title>
        <authorList>
            <person name="Sahin N."/>
            <person name="Saygin H."/>
        </authorList>
    </citation>
    <scope>NUCLEOTIDE SEQUENCE [LARGE SCALE GENOMIC DNA]</scope>
    <source>
        <strain evidence="9 10">KC615</strain>
    </source>
</reference>
<feature type="transmembrane region" description="Helical" evidence="7">
    <location>
        <begin position="62"/>
        <end position="87"/>
    </location>
</feature>
<dbReference type="GO" id="GO:0006508">
    <property type="term" value="P:proteolysis"/>
    <property type="evidence" value="ECO:0007669"/>
    <property type="project" value="UniProtKB-KW"/>
</dbReference>
<feature type="domain" description="Peptidase S54 rhomboid" evidence="8">
    <location>
        <begin position="60"/>
        <end position="187"/>
    </location>
</feature>
<feature type="transmembrane region" description="Helical" evidence="7">
    <location>
        <begin position="99"/>
        <end position="118"/>
    </location>
</feature>
<dbReference type="Gene3D" id="1.20.1540.10">
    <property type="entry name" value="Rhomboid-like"/>
    <property type="match status" value="1"/>
</dbReference>
<proteinExistence type="inferred from homology"/>
<dbReference type="InterPro" id="IPR035952">
    <property type="entry name" value="Rhomboid-like_sf"/>
</dbReference>
<evidence type="ECO:0000313" key="9">
    <source>
        <dbReference type="EMBL" id="MXQ54373.1"/>
    </source>
</evidence>
<evidence type="ECO:0000256" key="5">
    <source>
        <dbReference type="ARBA" id="ARBA00022989"/>
    </source>
</evidence>
<feature type="transmembrane region" description="Helical" evidence="7">
    <location>
        <begin position="172"/>
        <end position="191"/>
    </location>
</feature>
<keyword evidence="5 7" id="KW-1133">Transmembrane helix</keyword>
<dbReference type="AlphaFoldDB" id="A0A6I4VTN6"/>
<dbReference type="Pfam" id="PF01694">
    <property type="entry name" value="Rhomboid"/>
    <property type="match status" value="1"/>
</dbReference>
<dbReference type="InterPro" id="IPR022764">
    <property type="entry name" value="Peptidase_S54_rhomboid_dom"/>
</dbReference>
<organism evidence="9 10">
    <name type="scientific">Shimazuella alba</name>
    <dbReference type="NCBI Taxonomy" id="2690964"/>
    <lineage>
        <taxon>Bacteria</taxon>
        <taxon>Bacillati</taxon>
        <taxon>Bacillota</taxon>
        <taxon>Bacilli</taxon>
        <taxon>Bacillales</taxon>
        <taxon>Thermoactinomycetaceae</taxon>
        <taxon>Shimazuella</taxon>
    </lineage>
</organism>
<keyword evidence="10" id="KW-1185">Reference proteome</keyword>
<dbReference type="PANTHER" id="PTHR43731">
    <property type="entry name" value="RHOMBOID PROTEASE"/>
    <property type="match status" value="1"/>
</dbReference>
<dbReference type="SUPFAM" id="SSF144091">
    <property type="entry name" value="Rhomboid-like"/>
    <property type="match status" value="1"/>
</dbReference>
<keyword evidence="3 7" id="KW-0812">Transmembrane</keyword>
<dbReference type="PANTHER" id="PTHR43731:SF14">
    <property type="entry name" value="PRESENILIN-ASSOCIATED RHOMBOID-LIKE PROTEIN, MITOCHONDRIAL"/>
    <property type="match status" value="1"/>
</dbReference>
<feature type="transmembrane region" description="Helical" evidence="7">
    <location>
        <begin position="12"/>
        <end position="35"/>
    </location>
</feature>
<keyword evidence="6 7" id="KW-0472">Membrane</keyword>
<comment type="subcellular location">
    <subcellularLocation>
        <location evidence="1">Membrane</location>
        <topology evidence="1">Multi-pass membrane protein</topology>
    </subcellularLocation>
</comment>
<dbReference type="GO" id="GO:0004252">
    <property type="term" value="F:serine-type endopeptidase activity"/>
    <property type="evidence" value="ECO:0007669"/>
    <property type="project" value="InterPro"/>
</dbReference>
<comment type="caution">
    <text evidence="9">The sequence shown here is derived from an EMBL/GenBank/DDBJ whole genome shotgun (WGS) entry which is preliminary data.</text>
</comment>
<keyword evidence="4" id="KW-0378">Hydrolase</keyword>
<evidence type="ECO:0000256" key="1">
    <source>
        <dbReference type="ARBA" id="ARBA00004141"/>
    </source>
</evidence>
<evidence type="ECO:0000256" key="2">
    <source>
        <dbReference type="ARBA" id="ARBA00009045"/>
    </source>
</evidence>
<gene>
    <name evidence="9" type="ORF">GSM42_11750</name>
</gene>
<dbReference type="Proteomes" id="UP000430692">
    <property type="component" value="Unassembled WGS sequence"/>
</dbReference>
<dbReference type="InterPro" id="IPR050925">
    <property type="entry name" value="Rhomboid_protease_S54"/>
</dbReference>
<sequence>MFGHTHIPLKQFPRFFPVITSLMIVHTICYLMLLFQSGTLSEGALVVQYGAVEGWRIQEGDWWRVLTAIFLHTSVFSYLLGCFFLYILGPQLEWLLGRLFFLLIYVLSGMISFVIIYITGMEGIYFGSLGAVYGIFGVYLYLFIRKAIHPQFGLAVLVLTILNLIIDYPLTGVYFISVLAGFLLALVFLQFRRPDSET</sequence>
<keyword evidence="9" id="KW-0645">Protease</keyword>
<feature type="transmembrane region" description="Helical" evidence="7">
    <location>
        <begin position="151"/>
        <end position="166"/>
    </location>
</feature>
<evidence type="ECO:0000256" key="4">
    <source>
        <dbReference type="ARBA" id="ARBA00022801"/>
    </source>
</evidence>
<evidence type="ECO:0000256" key="6">
    <source>
        <dbReference type="ARBA" id="ARBA00023136"/>
    </source>
</evidence>
<dbReference type="GO" id="GO:0016020">
    <property type="term" value="C:membrane"/>
    <property type="evidence" value="ECO:0007669"/>
    <property type="project" value="UniProtKB-SubCell"/>
</dbReference>
<evidence type="ECO:0000256" key="3">
    <source>
        <dbReference type="ARBA" id="ARBA00022692"/>
    </source>
</evidence>
<name>A0A6I4VTN6_9BACL</name>
<evidence type="ECO:0000256" key="7">
    <source>
        <dbReference type="SAM" id="Phobius"/>
    </source>
</evidence>
<dbReference type="RefSeq" id="WP_160801731.1">
    <property type="nucleotide sequence ID" value="NZ_WUUL01000007.1"/>
</dbReference>
<feature type="transmembrane region" description="Helical" evidence="7">
    <location>
        <begin position="124"/>
        <end position="144"/>
    </location>
</feature>
<evidence type="ECO:0000313" key="10">
    <source>
        <dbReference type="Proteomes" id="UP000430692"/>
    </source>
</evidence>
<protein>
    <submittedName>
        <fullName evidence="9">Rhomboid family intramembrane serine protease</fullName>
    </submittedName>
</protein>
<accession>A0A6I4VTN6</accession>
<dbReference type="EMBL" id="WUUL01000007">
    <property type="protein sequence ID" value="MXQ54373.1"/>
    <property type="molecule type" value="Genomic_DNA"/>
</dbReference>
<comment type="similarity">
    <text evidence="2">Belongs to the peptidase S54 family.</text>
</comment>
<evidence type="ECO:0000259" key="8">
    <source>
        <dbReference type="Pfam" id="PF01694"/>
    </source>
</evidence>